<dbReference type="KEGG" id="dzi:111308026"/>
<organism evidence="1 2">
    <name type="scientific">Durio zibethinus</name>
    <name type="common">Durian</name>
    <dbReference type="NCBI Taxonomy" id="66656"/>
    <lineage>
        <taxon>Eukaryota</taxon>
        <taxon>Viridiplantae</taxon>
        <taxon>Streptophyta</taxon>
        <taxon>Embryophyta</taxon>
        <taxon>Tracheophyta</taxon>
        <taxon>Spermatophyta</taxon>
        <taxon>Magnoliopsida</taxon>
        <taxon>eudicotyledons</taxon>
        <taxon>Gunneridae</taxon>
        <taxon>Pentapetalae</taxon>
        <taxon>rosids</taxon>
        <taxon>malvids</taxon>
        <taxon>Malvales</taxon>
        <taxon>Malvaceae</taxon>
        <taxon>Helicteroideae</taxon>
        <taxon>Durio</taxon>
    </lineage>
</organism>
<dbReference type="Proteomes" id="UP000515121">
    <property type="component" value="Unplaced"/>
</dbReference>
<sequence length="78" mass="8904">MVLSPARLGADVVVHSISKFISGGSDVIAAIDDMCFQSFGENCPLPKKNRKYYELRIQNHKIKWVRNIVMHVPKVRIH</sequence>
<dbReference type="RefSeq" id="XP_022762124.1">
    <property type="nucleotide sequence ID" value="XM_022906389.1"/>
</dbReference>
<reference evidence="2" key="1">
    <citation type="submission" date="2025-08" db="UniProtKB">
        <authorList>
            <consortium name="RefSeq"/>
        </authorList>
    </citation>
    <scope>IDENTIFICATION</scope>
    <source>
        <tissue evidence="2">Fruit stalk</tissue>
    </source>
</reference>
<proteinExistence type="predicted"/>
<name>A0A6P6AB43_DURZI</name>
<evidence type="ECO:0000313" key="2">
    <source>
        <dbReference type="RefSeq" id="XP_022762124.1"/>
    </source>
</evidence>
<accession>A0A6P6AB43</accession>
<keyword evidence="1" id="KW-1185">Reference proteome</keyword>
<gene>
    <name evidence="2" type="primary">LOC111308026</name>
</gene>
<dbReference type="AlphaFoldDB" id="A0A6P6AB43"/>
<protein>
    <submittedName>
        <fullName evidence="2">Uncharacterized protein LOC111308026 isoform X1</fullName>
    </submittedName>
</protein>
<dbReference type="Gene3D" id="3.40.640.10">
    <property type="entry name" value="Type I PLP-dependent aspartate aminotransferase-like (Major domain)"/>
    <property type="match status" value="1"/>
</dbReference>
<dbReference type="OrthoDB" id="10472258at2759"/>
<dbReference type="GeneID" id="111308026"/>
<evidence type="ECO:0000313" key="1">
    <source>
        <dbReference type="Proteomes" id="UP000515121"/>
    </source>
</evidence>
<dbReference type="InterPro" id="IPR015421">
    <property type="entry name" value="PyrdxlP-dep_Trfase_major"/>
</dbReference>